<comment type="caution">
    <text evidence="2">The sequence shown here is derived from an EMBL/GenBank/DDBJ whole genome shotgun (WGS) entry which is preliminary data.</text>
</comment>
<accession>A0A9P0P046</accession>
<name>A0A9P0P046_ACAOB</name>
<evidence type="ECO:0000313" key="2">
    <source>
        <dbReference type="EMBL" id="CAH1961510.1"/>
    </source>
</evidence>
<sequence>MESALGQNVANEKNLRAHMEKSLGSGEYKRMDSTSRSPQTRGNLSPNKINTLLGQMTVYNCTLYALLTTFGEK</sequence>
<reference evidence="2" key="1">
    <citation type="submission" date="2022-03" db="EMBL/GenBank/DDBJ databases">
        <authorList>
            <person name="Sayadi A."/>
        </authorList>
    </citation>
    <scope>NUCLEOTIDE SEQUENCE</scope>
</reference>
<feature type="compositionally biased region" description="Polar residues" evidence="1">
    <location>
        <begin position="34"/>
        <end position="48"/>
    </location>
</feature>
<feature type="region of interest" description="Disordered" evidence="1">
    <location>
        <begin position="1"/>
        <end position="48"/>
    </location>
</feature>
<gene>
    <name evidence="2" type="ORF">ACAOBT_LOCUS4195</name>
</gene>
<dbReference type="EMBL" id="CAKOFQ010006695">
    <property type="protein sequence ID" value="CAH1961510.1"/>
    <property type="molecule type" value="Genomic_DNA"/>
</dbReference>
<organism evidence="2 3">
    <name type="scientific">Acanthoscelides obtectus</name>
    <name type="common">Bean weevil</name>
    <name type="synonym">Bruchus obtectus</name>
    <dbReference type="NCBI Taxonomy" id="200917"/>
    <lineage>
        <taxon>Eukaryota</taxon>
        <taxon>Metazoa</taxon>
        <taxon>Ecdysozoa</taxon>
        <taxon>Arthropoda</taxon>
        <taxon>Hexapoda</taxon>
        <taxon>Insecta</taxon>
        <taxon>Pterygota</taxon>
        <taxon>Neoptera</taxon>
        <taxon>Endopterygota</taxon>
        <taxon>Coleoptera</taxon>
        <taxon>Polyphaga</taxon>
        <taxon>Cucujiformia</taxon>
        <taxon>Chrysomeloidea</taxon>
        <taxon>Chrysomelidae</taxon>
        <taxon>Bruchinae</taxon>
        <taxon>Bruchini</taxon>
        <taxon>Acanthoscelides</taxon>
    </lineage>
</organism>
<feature type="compositionally biased region" description="Basic and acidic residues" evidence="1">
    <location>
        <begin position="13"/>
        <end position="33"/>
    </location>
</feature>
<evidence type="ECO:0000256" key="1">
    <source>
        <dbReference type="SAM" id="MobiDB-lite"/>
    </source>
</evidence>
<proteinExistence type="predicted"/>
<dbReference type="AlphaFoldDB" id="A0A9P0P046"/>
<dbReference type="Proteomes" id="UP001152888">
    <property type="component" value="Unassembled WGS sequence"/>
</dbReference>
<protein>
    <submittedName>
        <fullName evidence="2">Uncharacterized protein</fullName>
    </submittedName>
</protein>
<evidence type="ECO:0000313" key="3">
    <source>
        <dbReference type="Proteomes" id="UP001152888"/>
    </source>
</evidence>
<feature type="compositionally biased region" description="Polar residues" evidence="1">
    <location>
        <begin position="1"/>
        <end position="11"/>
    </location>
</feature>
<keyword evidence="3" id="KW-1185">Reference proteome</keyword>
<dbReference type="OrthoDB" id="10345426at2759"/>